<dbReference type="Proteomes" id="UP000483379">
    <property type="component" value="Unassembled WGS sequence"/>
</dbReference>
<dbReference type="InterPro" id="IPR000700">
    <property type="entry name" value="PAS-assoc_C"/>
</dbReference>
<dbReference type="InterPro" id="IPR001633">
    <property type="entry name" value="EAL_dom"/>
</dbReference>
<dbReference type="NCBIfam" id="TIGR00229">
    <property type="entry name" value="sensory_box"/>
    <property type="match status" value="1"/>
</dbReference>
<dbReference type="Gene3D" id="3.20.20.450">
    <property type="entry name" value="EAL domain"/>
    <property type="match status" value="1"/>
</dbReference>
<keyword evidence="2" id="KW-0973">c-di-GMP</keyword>
<dbReference type="Pfam" id="PF13188">
    <property type="entry name" value="PAS_8"/>
    <property type="match status" value="1"/>
</dbReference>
<evidence type="ECO:0000259" key="6">
    <source>
        <dbReference type="PROSITE" id="PS50887"/>
    </source>
</evidence>
<dbReference type="InterPro" id="IPR035919">
    <property type="entry name" value="EAL_sf"/>
</dbReference>
<dbReference type="InterPro" id="IPR043128">
    <property type="entry name" value="Rev_trsase/Diguanyl_cyclase"/>
</dbReference>
<dbReference type="InterPro" id="IPR052155">
    <property type="entry name" value="Biofilm_reg_signaling"/>
</dbReference>
<dbReference type="SUPFAM" id="SSF55785">
    <property type="entry name" value="PYP-like sensor domain (PAS domain)"/>
    <property type="match status" value="2"/>
</dbReference>
<dbReference type="SMART" id="SM00052">
    <property type="entry name" value="EAL"/>
    <property type="match status" value="1"/>
</dbReference>
<dbReference type="GO" id="GO:0071111">
    <property type="term" value="F:cyclic-guanylate-specific phosphodiesterase activity"/>
    <property type="evidence" value="ECO:0007669"/>
    <property type="project" value="UniProtKB-EC"/>
</dbReference>
<dbReference type="FunFam" id="3.20.20.450:FF:000001">
    <property type="entry name" value="Cyclic di-GMP phosphodiesterase yahA"/>
    <property type="match status" value="1"/>
</dbReference>
<dbReference type="PROSITE" id="PS50112">
    <property type="entry name" value="PAS"/>
    <property type="match status" value="1"/>
</dbReference>
<dbReference type="Pfam" id="PF00563">
    <property type="entry name" value="EAL"/>
    <property type="match status" value="1"/>
</dbReference>
<dbReference type="Gene3D" id="3.30.450.20">
    <property type="entry name" value="PAS domain"/>
    <property type="match status" value="2"/>
</dbReference>
<dbReference type="Pfam" id="PF00990">
    <property type="entry name" value="GGDEF"/>
    <property type="match status" value="1"/>
</dbReference>
<dbReference type="CDD" id="cd01948">
    <property type="entry name" value="EAL"/>
    <property type="match status" value="1"/>
</dbReference>
<comment type="caution">
    <text evidence="7">The sequence shown here is derived from an EMBL/GenBank/DDBJ whole genome shotgun (WGS) entry which is preliminary data.</text>
</comment>
<feature type="domain" description="PAC" evidence="4">
    <location>
        <begin position="236"/>
        <end position="288"/>
    </location>
</feature>
<dbReference type="SMART" id="SM00091">
    <property type="entry name" value="PAS"/>
    <property type="match status" value="2"/>
</dbReference>
<dbReference type="PROSITE" id="PS50883">
    <property type="entry name" value="EAL"/>
    <property type="match status" value="1"/>
</dbReference>
<dbReference type="EMBL" id="JAAIJQ010000005">
    <property type="protein sequence ID" value="NEV60777.1"/>
    <property type="molecule type" value="Genomic_DNA"/>
</dbReference>
<organism evidence="7 8">
    <name type="scientific">Thiorhodococcus minor</name>
    <dbReference type="NCBI Taxonomy" id="57489"/>
    <lineage>
        <taxon>Bacteria</taxon>
        <taxon>Pseudomonadati</taxon>
        <taxon>Pseudomonadota</taxon>
        <taxon>Gammaproteobacteria</taxon>
        <taxon>Chromatiales</taxon>
        <taxon>Chromatiaceae</taxon>
        <taxon>Thiorhodococcus</taxon>
    </lineage>
</organism>
<dbReference type="Pfam" id="PF13426">
    <property type="entry name" value="PAS_9"/>
    <property type="match status" value="1"/>
</dbReference>
<dbReference type="AlphaFoldDB" id="A0A6M0JWU9"/>
<gene>
    <name evidence="7" type="ORF">G3446_02515</name>
</gene>
<reference evidence="7 8" key="1">
    <citation type="submission" date="2020-02" db="EMBL/GenBank/DDBJ databases">
        <title>Genome sequences of Thiorhodococcus mannitoliphagus and Thiorhodococcus minor, purple sulfur photosynthetic bacteria in the gammaproteobacterial family, Chromatiaceae.</title>
        <authorList>
            <person name="Aviles F.A."/>
            <person name="Meyer T.E."/>
            <person name="Kyndt J.A."/>
        </authorList>
    </citation>
    <scope>NUCLEOTIDE SEQUENCE [LARGE SCALE GENOMIC DNA]</scope>
    <source>
        <strain evidence="7 8">DSM 11518</strain>
    </source>
</reference>
<dbReference type="SMART" id="SM00267">
    <property type="entry name" value="GGDEF"/>
    <property type="match status" value="1"/>
</dbReference>
<evidence type="ECO:0000313" key="7">
    <source>
        <dbReference type="EMBL" id="NEV60777.1"/>
    </source>
</evidence>
<feature type="domain" description="EAL" evidence="5">
    <location>
        <begin position="462"/>
        <end position="716"/>
    </location>
</feature>
<dbReference type="NCBIfam" id="TIGR00254">
    <property type="entry name" value="GGDEF"/>
    <property type="match status" value="1"/>
</dbReference>
<dbReference type="CDD" id="cd00130">
    <property type="entry name" value="PAS"/>
    <property type="match status" value="1"/>
</dbReference>
<proteinExistence type="predicted"/>
<dbReference type="InterPro" id="IPR029787">
    <property type="entry name" value="Nucleotide_cyclase"/>
</dbReference>
<name>A0A6M0JWU9_9GAMM</name>
<keyword evidence="8" id="KW-1185">Reference proteome</keyword>
<protein>
    <recommendedName>
        <fullName evidence="1">cyclic-guanylate-specific phosphodiesterase</fullName>
        <ecNumber evidence="1">3.1.4.52</ecNumber>
    </recommendedName>
</protein>
<evidence type="ECO:0000259" key="4">
    <source>
        <dbReference type="PROSITE" id="PS50113"/>
    </source>
</evidence>
<evidence type="ECO:0000313" key="8">
    <source>
        <dbReference type="Proteomes" id="UP000483379"/>
    </source>
</evidence>
<dbReference type="RefSeq" id="WP_164450828.1">
    <property type="nucleotide sequence ID" value="NZ_JAAIJQ010000005.1"/>
</dbReference>
<dbReference type="PROSITE" id="PS50887">
    <property type="entry name" value="GGDEF"/>
    <property type="match status" value="1"/>
</dbReference>
<dbReference type="PROSITE" id="PS50113">
    <property type="entry name" value="PAC"/>
    <property type="match status" value="1"/>
</dbReference>
<feature type="domain" description="PAS" evidence="3">
    <location>
        <begin position="160"/>
        <end position="233"/>
    </location>
</feature>
<dbReference type="CDD" id="cd01949">
    <property type="entry name" value="GGDEF"/>
    <property type="match status" value="1"/>
</dbReference>
<sequence length="729" mass="80813">MPRRSEIDEDRLWQEQRDRIIGLGERSSRKSYYPELRRSLSRLERFRALLDCAGEMILLIALPSGEVIDANSASAGLLDLPLDAVIGRRLDALGLSHAESILAELVQGDGLGSSPSLEQEVTLQRPQGPLHMDLVYRVANLDGVAYGILLGRDATKRVAAEARLRLAARVFADSGEGIMVADGRSRLIEVNQAFETITGYPRAEAMGKRLSAFGSAKHEPGFRRTVMKALRRDSFWQGEVWSQRKNRDVYPLWLSLSVIRDDLGRVQNLVAMFSDITESKANEARIHYMAHHDFLTGLPNRFLLADRLTQLVAASRRGGGKLAVLFIDLDRFKTVNDSLGHSVGDRLLCVIGERLRSLLRASDTVARQGGDELIVLLSQIDGPAEAARVCGKLLPALSEPCLIDGLELSVTPSIGIAVGPEDGEDSDSLLKHADLAMYQVKQQGRNDFAFFRPEMRVRIANLLQLEKHLRHAVDREELKLFYQPQVSLETDRIVGVEALVRWRHPERGLVLPGELIGLAEETRLIFPIGEWVLRQACRQLARWRQVLDPGLRMAVNLSAVQFQQPGLAEMVRSALDDAGLEPQALELEVTESLLMDNASRTVETLTMLKEMGIQLSIDDFGTGYSSLVYLKRFPVGQLKIDRSFVRDILEDSGDAAICTAIIALASYLRLEVVAEGVETPEQLDWLRRSGCDRVQGYLLGRPAPAAEIEAMLARDAEVDLVSGKARAGS</sequence>
<accession>A0A6M0JWU9</accession>
<dbReference type="PANTHER" id="PTHR44757:SF2">
    <property type="entry name" value="BIOFILM ARCHITECTURE MAINTENANCE PROTEIN MBAA"/>
    <property type="match status" value="1"/>
</dbReference>
<evidence type="ECO:0000256" key="2">
    <source>
        <dbReference type="ARBA" id="ARBA00022636"/>
    </source>
</evidence>
<dbReference type="InterPro" id="IPR035965">
    <property type="entry name" value="PAS-like_dom_sf"/>
</dbReference>
<dbReference type="InterPro" id="IPR001610">
    <property type="entry name" value="PAC"/>
</dbReference>
<dbReference type="EC" id="3.1.4.52" evidence="1"/>
<dbReference type="InterPro" id="IPR000160">
    <property type="entry name" value="GGDEF_dom"/>
</dbReference>
<evidence type="ECO:0000259" key="3">
    <source>
        <dbReference type="PROSITE" id="PS50112"/>
    </source>
</evidence>
<dbReference type="Gene3D" id="3.30.70.270">
    <property type="match status" value="1"/>
</dbReference>
<feature type="domain" description="GGDEF" evidence="6">
    <location>
        <begin position="320"/>
        <end position="453"/>
    </location>
</feature>
<evidence type="ECO:0000256" key="1">
    <source>
        <dbReference type="ARBA" id="ARBA00012282"/>
    </source>
</evidence>
<dbReference type="SUPFAM" id="SSF141868">
    <property type="entry name" value="EAL domain-like"/>
    <property type="match status" value="1"/>
</dbReference>
<dbReference type="SUPFAM" id="SSF55073">
    <property type="entry name" value="Nucleotide cyclase"/>
    <property type="match status" value="1"/>
</dbReference>
<dbReference type="SMART" id="SM00086">
    <property type="entry name" value="PAC"/>
    <property type="match status" value="1"/>
</dbReference>
<dbReference type="PANTHER" id="PTHR44757">
    <property type="entry name" value="DIGUANYLATE CYCLASE DGCP"/>
    <property type="match status" value="1"/>
</dbReference>
<dbReference type="InterPro" id="IPR000014">
    <property type="entry name" value="PAS"/>
</dbReference>
<evidence type="ECO:0000259" key="5">
    <source>
        <dbReference type="PROSITE" id="PS50883"/>
    </source>
</evidence>